<accession>A0A1E5R547</accession>
<dbReference type="InterPro" id="IPR045214">
    <property type="entry name" value="Surf1/Surf4"/>
</dbReference>
<feature type="transmembrane region" description="Helical" evidence="5">
    <location>
        <begin position="389"/>
        <end position="410"/>
    </location>
</feature>
<comment type="subcellular location">
    <subcellularLocation>
        <location evidence="1">Membrane</location>
    </subcellularLocation>
    <subcellularLocation>
        <location evidence="5">Mitochondrion inner membrane</location>
        <topology evidence="5">Multi-pass membrane protein</topology>
    </subcellularLocation>
</comment>
<dbReference type="InParanoid" id="A0A1E5R547"/>
<reference evidence="8" key="1">
    <citation type="journal article" date="2016" name="Genome Announc.">
        <title>Genome sequences of three species of Hanseniaspora isolated from spontaneous wine fermentations.</title>
        <authorList>
            <person name="Sternes P.R."/>
            <person name="Lee D."/>
            <person name="Kutyna D.R."/>
            <person name="Borneman A.R."/>
        </authorList>
    </citation>
    <scope>NUCLEOTIDE SEQUENCE [LARGE SCALE GENOMIC DNA]</scope>
    <source>
        <strain evidence="8">AWRI3579</strain>
    </source>
</reference>
<keyword evidence="8" id="KW-1185">Reference proteome</keyword>
<comment type="similarity">
    <text evidence="5">Belongs to the SURF1 family.</text>
</comment>
<protein>
    <recommendedName>
        <fullName evidence="5">SURF1-like protein</fullName>
    </recommendedName>
</protein>
<keyword evidence="5" id="KW-0496">Mitochondrion</keyword>
<keyword evidence="2 5" id="KW-0812">Transmembrane</keyword>
<dbReference type="FunCoup" id="A0A1E5R547">
    <property type="interactions" value="367"/>
</dbReference>
<dbReference type="PROSITE" id="PS50895">
    <property type="entry name" value="SURF1"/>
    <property type="match status" value="1"/>
</dbReference>
<comment type="function">
    <text evidence="5">Probably involved in the biogenesis of the COX complex.</text>
</comment>
<evidence type="ECO:0000256" key="3">
    <source>
        <dbReference type="ARBA" id="ARBA00022989"/>
    </source>
</evidence>
<evidence type="ECO:0000313" key="8">
    <source>
        <dbReference type="Proteomes" id="UP000095728"/>
    </source>
</evidence>
<dbReference type="CDD" id="cd06662">
    <property type="entry name" value="SURF1"/>
    <property type="match status" value="1"/>
</dbReference>
<evidence type="ECO:0000256" key="4">
    <source>
        <dbReference type="ARBA" id="ARBA00023136"/>
    </source>
</evidence>
<dbReference type="AlphaFoldDB" id="A0A1E5R547"/>
<gene>
    <name evidence="7" type="ORF">AWRI3579_g3655</name>
</gene>
<proteinExistence type="inferred from homology"/>
<sequence length="436" mass="50440">MFRVRPAQIQLLCCGSRRAPTIPHFIAQRTVKTSTVDWKPIKSSRSPNEEQNNNNGSKRGNFAKYIFLSLMIAMPIVSFKLGMWQYRRLSWKNKLVATCEDRLISEPLNNQTGVFKMLFKNTNLDKIAECDLEKFREFTDDVNQVVDEQFQYKRINLTGQFDHEHELFVGPRMRDGQKGYLLFTPFVLQSGKGPNDLDARKFDGKKVLIERGWISADKVLPMERALTHLSLPQGIVQLECVIKVSRNLSATQWERDNKDGRLWQVIDFPEMCKEVGVAMPILFQQMYDLKDHKYEVIYEDDKSSKEKYQKGSSSSSWFSKLLGRQLEPPATEPAPVDASQKFTIKDTVIHATDNSGTEEEEPEYTKYQFVTAGVPLGKNPKIEYKNDHLQYMVTWFGLSFLSSIFLIVALRKFSKPNVISQEQLKRDKLRHASRNM</sequence>
<dbReference type="GO" id="GO:0033617">
    <property type="term" value="P:mitochondrial respiratory chain complex IV assembly"/>
    <property type="evidence" value="ECO:0007669"/>
    <property type="project" value="TreeGrafter"/>
</dbReference>
<evidence type="ECO:0000256" key="2">
    <source>
        <dbReference type="ARBA" id="ARBA00022692"/>
    </source>
</evidence>
<feature type="transmembrane region" description="Helical" evidence="5">
    <location>
        <begin position="65"/>
        <end position="86"/>
    </location>
</feature>
<dbReference type="Pfam" id="PF02104">
    <property type="entry name" value="SURF1"/>
    <property type="match status" value="1"/>
</dbReference>
<comment type="caution">
    <text evidence="7">The sequence shown here is derived from an EMBL/GenBank/DDBJ whole genome shotgun (WGS) entry which is preliminary data.</text>
</comment>
<evidence type="ECO:0000256" key="1">
    <source>
        <dbReference type="ARBA" id="ARBA00004370"/>
    </source>
</evidence>
<keyword evidence="5" id="KW-0999">Mitochondrion inner membrane</keyword>
<dbReference type="STRING" id="56408.A0A1E5R547"/>
<evidence type="ECO:0000313" key="7">
    <source>
        <dbReference type="EMBL" id="OEJ82030.1"/>
    </source>
</evidence>
<keyword evidence="3 5" id="KW-1133">Transmembrane helix</keyword>
<keyword evidence="4 5" id="KW-0472">Membrane</keyword>
<evidence type="ECO:0000256" key="5">
    <source>
        <dbReference type="RuleBase" id="RU363076"/>
    </source>
</evidence>
<name>A0A1E5R547_9ASCO</name>
<dbReference type="OrthoDB" id="10040024at2759"/>
<dbReference type="GO" id="GO:0005743">
    <property type="term" value="C:mitochondrial inner membrane"/>
    <property type="evidence" value="ECO:0007669"/>
    <property type="project" value="UniProtKB-SubCell"/>
</dbReference>
<organism evidence="7 8">
    <name type="scientific">Hanseniaspora osmophila</name>
    <dbReference type="NCBI Taxonomy" id="56408"/>
    <lineage>
        <taxon>Eukaryota</taxon>
        <taxon>Fungi</taxon>
        <taxon>Dikarya</taxon>
        <taxon>Ascomycota</taxon>
        <taxon>Saccharomycotina</taxon>
        <taxon>Saccharomycetes</taxon>
        <taxon>Saccharomycodales</taxon>
        <taxon>Saccharomycodaceae</taxon>
        <taxon>Hanseniaspora</taxon>
    </lineage>
</organism>
<dbReference type="EMBL" id="LPNM01000010">
    <property type="protein sequence ID" value="OEJ82030.1"/>
    <property type="molecule type" value="Genomic_DNA"/>
</dbReference>
<dbReference type="PANTHER" id="PTHR23427">
    <property type="entry name" value="SURFEIT LOCUS PROTEIN"/>
    <property type="match status" value="1"/>
</dbReference>
<dbReference type="Proteomes" id="UP000095728">
    <property type="component" value="Unassembled WGS sequence"/>
</dbReference>
<dbReference type="InterPro" id="IPR002994">
    <property type="entry name" value="Surf1/Shy1"/>
</dbReference>
<feature type="region of interest" description="Disordered" evidence="6">
    <location>
        <begin position="37"/>
        <end position="56"/>
    </location>
</feature>
<dbReference type="PANTHER" id="PTHR23427:SF2">
    <property type="entry name" value="SURFEIT LOCUS PROTEIN 1"/>
    <property type="match status" value="1"/>
</dbReference>
<evidence type="ECO:0000256" key="6">
    <source>
        <dbReference type="SAM" id="MobiDB-lite"/>
    </source>
</evidence>
<feature type="compositionally biased region" description="Polar residues" evidence="6">
    <location>
        <begin position="43"/>
        <end position="56"/>
    </location>
</feature>